<keyword evidence="4" id="KW-1185">Reference proteome</keyword>
<feature type="region of interest" description="Disordered" evidence="1">
    <location>
        <begin position="160"/>
        <end position="180"/>
    </location>
</feature>
<reference evidence="3 4" key="1">
    <citation type="submission" date="2024-10" db="EMBL/GenBank/DDBJ databases">
        <title>The Natural Products Discovery Center: Release of the First 8490 Sequenced Strains for Exploring Actinobacteria Biosynthetic Diversity.</title>
        <authorList>
            <person name="Kalkreuter E."/>
            <person name="Kautsar S.A."/>
            <person name="Yang D."/>
            <person name="Bader C.D."/>
            <person name="Teijaro C.N."/>
            <person name="Fluegel L."/>
            <person name="Davis C.M."/>
            <person name="Simpson J.R."/>
            <person name="Lauterbach L."/>
            <person name="Steele A.D."/>
            <person name="Gui C."/>
            <person name="Meng S."/>
            <person name="Li G."/>
            <person name="Viehrig K."/>
            <person name="Ye F."/>
            <person name="Su P."/>
            <person name="Kiefer A.F."/>
            <person name="Nichols A."/>
            <person name="Cepeda A.J."/>
            <person name="Yan W."/>
            <person name="Fan B."/>
            <person name="Jiang Y."/>
            <person name="Adhikari A."/>
            <person name="Zheng C.-J."/>
            <person name="Schuster L."/>
            <person name="Cowan T.M."/>
            <person name="Smanski M.J."/>
            <person name="Chevrette M.G."/>
            <person name="De Carvalho L.P.S."/>
            <person name="Shen B."/>
        </authorList>
    </citation>
    <scope>NUCLEOTIDE SEQUENCE [LARGE SCALE GENOMIC DNA]</scope>
    <source>
        <strain evidence="3 4">NPDC019481</strain>
    </source>
</reference>
<evidence type="ECO:0000313" key="3">
    <source>
        <dbReference type="EMBL" id="MFI2487600.1"/>
    </source>
</evidence>
<evidence type="ECO:0000256" key="1">
    <source>
        <dbReference type="SAM" id="MobiDB-lite"/>
    </source>
</evidence>
<sequence>MRTSRARRAAAVVMTTALAGVLAGGLTGCAAADLPGGASGPTGGAGGKTAGASDETTGDPAEEELLAEPLDQLAGAACVDWVRFVDPAEAASAAGAVLLGTVVERDGTADLYGVEANRWLFDVEQVLERPDSEIPGWEPPEELAISPGERISVVSTPETCGGRDSAYPAGDPLDPATDPGPVIVLLSGSTEDGSTDSEVGFQLITPFQGVVPPEDDGALPAEWPENP</sequence>
<dbReference type="EMBL" id="JBIRYI010000006">
    <property type="protein sequence ID" value="MFI2487600.1"/>
    <property type="molecule type" value="Genomic_DNA"/>
</dbReference>
<feature type="region of interest" description="Disordered" evidence="1">
    <location>
        <begin position="40"/>
        <end position="60"/>
    </location>
</feature>
<name>A0ABW7XJA8_9MICO</name>
<proteinExistence type="predicted"/>
<evidence type="ECO:0000313" key="4">
    <source>
        <dbReference type="Proteomes" id="UP001611580"/>
    </source>
</evidence>
<feature type="region of interest" description="Disordered" evidence="1">
    <location>
        <begin position="208"/>
        <end position="227"/>
    </location>
</feature>
<dbReference type="Proteomes" id="UP001611580">
    <property type="component" value="Unassembled WGS sequence"/>
</dbReference>
<feature type="signal peptide" evidence="2">
    <location>
        <begin position="1"/>
        <end position="19"/>
    </location>
</feature>
<keyword evidence="2" id="KW-0732">Signal</keyword>
<evidence type="ECO:0008006" key="5">
    <source>
        <dbReference type="Google" id="ProtNLM"/>
    </source>
</evidence>
<dbReference type="PROSITE" id="PS51257">
    <property type="entry name" value="PROKAR_LIPOPROTEIN"/>
    <property type="match status" value="1"/>
</dbReference>
<gene>
    <name evidence="3" type="ORF">ACH47X_11855</name>
</gene>
<dbReference type="RefSeq" id="WP_397404451.1">
    <property type="nucleotide sequence ID" value="NZ_JBIRYI010000006.1"/>
</dbReference>
<feature type="chain" id="PRO_5045223493" description="Lipoprotein" evidence="2">
    <location>
        <begin position="20"/>
        <end position="227"/>
    </location>
</feature>
<feature type="compositionally biased region" description="Gly residues" evidence="1">
    <location>
        <begin position="40"/>
        <end position="49"/>
    </location>
</feature>
<comment type="caution">
    <text evidence="3">The sequence shown here is derived from an EMBL/GenBank/DDBJ whole genome shotgun (WGS) entry which is preliminary data.</text>
</comment>
<organism evidence="3 4">
    <name type="scientific">Promicromonospora kroppenstedtii</name>
    <dbReference type="NCBI Taxonomy" id="440482"/>
    <lineage>
        <taxon>Bacteria</taxon>
        <taxon>Bacillati</taxon>
        <taxon>Actinomycetota</taxon>
        <taxon>Actinomycetes</taxon>
        <taxon>Micrococcales</taxon>
        <taxon>Promicromonosporaceae</taxon>
        <taxon>Promicromonospora</taxon>
    </lineage>
</organism>
<evidence type="ECO:0000256" key="2">
    <source>
        <dbReference type="SAM" id="SignalP"/>
    </source>
</evidence>
<accession>A0ABW7XJA8</accession>
<protein>
    <recommendedName>
        <fullName evidence="5">Lipoprotein</fullName>
    </recommendedName>
</protein>